<evidence type="ECO:0000313" key="2">
    <source>
        <dbReference type="Proteomes" id="UP000266177"/>
    </source>
</evidence>
<comment type="caution">
    <text evidence="1">The sequence shown here is derived from an EMBL/GenBank/DDBJ whole genome shotgun (WGS) entry which is preliminary data.</text>
</comment>
<organism evidence="1 2">
    <name type="scientific">Paenibacillus thiaminolyticus</name>
    <name type="common">Bacillus thiaminolyticus</name>
    <dbReference type="NCBI Taxonomy" id="49283"/>
    <lineage>
        <taxon>Bacteria</taxon>
        <taxon>Bacillati</taxon>
        <taxon>Bacillota</taxon>
        <taxon>Bacilli</taxon>
        <taxon>Bacillales</taxon>
        <taxon>Paenibacillaceae</taxon>
        <taxon>Paenibacillus</taxon>
    </lineage>
</organism>
<dbReference type="OrthoDB" id="2665115at2"/>
<proteinExistence type="predicted"/>
<gene>
    <name evidence="1" type="ORF">DQX05_14790</name>
</gene>
<dbReference type="RefSeq" id="WP_119794343.1">
    <property type="nucleotide sequence ID" value="NZ_QYZD01000012.1"/>
</dbReference>
<dbReference type="EMBL" id="QYZD01000012">
    <property type="protein sequence ID" value="RJG23135.1"/>
    <property type="molecule type" value="Genomic_DNA"/>
</dbReference>
<accession>A0A3A3H2D1</accession>
<dbReference type="Proteomes" id="UP000266177">
    <property type="component" value="Unassembled WGS sequence"/>
</dbReference>
<evidence type="ECO:0000313" key="1">
    <source>
        <dbReference type="EMBL" id="RJG23135.1"/>
    </source>
</evidence>
<protein>
    <submittedName>
        <fullName evidence="1">Uncharacterized protein</fullName>
    </submittedName>
</protein>
<name>A0A3A3H2D1_PANTH</name>
<reference evidence="1 2" key="1">
    <citation type="submission" date="2018-09" db="EMBL/GenBank/DDBJ databases">
        <title>Paenibacillus SK2017-BO5.</title>
        <authorList>
            <person name="Piskunova J.V."/>
            <person name="Dubiley S.A."/>
            <person name="Severinov K.V."/>
        </authorList>
    </citation>
    <scope>NUCLEOTIDE SEQUENCE [LARGE SCALE GENOMIC DNA]</scope>
    <source>
        <strain evidence="1 2">BO5</strain>
    </source>
</reference>
<dbReference type="AlphaFoldDB" id="A0A3A3H2D1"/>
<sequence>MNVTIVRADMRKDADGSYLGHVTFQPEGFQSAYEVTLFSKKGKEWDYSLSFAGDSGSEEEILALDDRLEEDDDLFEELLEAASRMLPEEA</sequence>